<evidence type="ECO:0000313" key="2">
    <source>
        <dbReference type="EMBL" id="KAG9698275.1"/>
    </source>
</evidence>
<comment type="caution">
    <text evidence="2">The sequence shown here is derived from an EMBL/GenBank/DDBJ whole genome shotgun (WGS) entry which is preliminary data.</text>
</comment>
<feature type="region of interest" description="Disordered" evidence="1">
    <location>
        <begin position="281"/>
        <end position="332"/>
    </location>
</feature>
<dbReference type="PANTHER" id="PTHR38887:SF1">
    <property type="entry name" value="RAS MODIFICATION PROTEIN ERF4"/>
    <property type="match status" value="1"/>
</dbReference>
<feature type="region of interest" description="Disordered" evidence="1">
    <location>
        <begin position="75"/>
        <end position="107"/>
    </location>
</feature>
<gene>
    <name evidence="2" type="ORF">KCU76_g2374</name>
</gene>
<dbReference type="InterPro" id="IPR053221">
    <property type="entry name" value="Burnettramic_acid_biosynth"/>
</dbReference>
<reference evidence="2" key="2">
    <citation type="submission" date="2021-08" db="EMBL/GenBank/DDBJ databases">
        <authorList>
            <person name="Gostincar C."/>
            <person name="Sun X."/>
            <person name="Song Z."/>
            <person name="Gunde-Cimerman N."/>
        </authorList>
    </citation>
    <scope>NUCLEOTIDE SEQUENCE</scope>
    <source>
        <strain evidence="2">EXF-9911</strain>
    </source>
</reference>
<accession>A0A9P8JE79</accession>
<dbReference type="Proteomes" id="UP000779574">
    <property type="component" value="Unassembled WGS sequence"/>
</dbReference>
<sequence length="346" mass="38679">MTPSDMAQYYSSPGQYPRELHYSTPSIDHWKSYPLPMSPPPYPADHQGYVAMPVEPKKDYYTTTPAQHSYIYSDASHQQPSPTYQPSSSQTSHNHHQKPIVIPQTTPGPNNPFTLAYSPALSTHNISPIAFLSFLSTLNICLATTPPLQILDLAGGFVGMVPHHIPALIGGSLQATAKIAGAVTSKTRVAKCLKTANEEVFAPKGLEVEILDTETLKRKLGIEGGKPLLGDLDEQGLEISVRDRRLQALQPYVAGLEFDVPELARQENIIDRLSASQLKRQMAKSEEKAMEARRKDNEKKEKKAKKEERRSEKDRKKGKERKEKKEKEDKESKAAEKLLWLFIGQV</sequence>
<feature type="non-terminal residue" evidence="2">
    <location>
        <position position="346"/>
    </location>
</feature>
<evidence type="ECO:0000313" key="3">
    <source>
        <dbReference type="Proteomes" id="UP000779574"/>
    </source>
</evidence>
<reference evidence="2" key="1">
    <citation type="journal article" date="2021" name="J Fungi (Basel)">
        <title>Virulence traits and population genomics of the black yeast Aureobasidium melanogenum.</title>
        <authorList>
            <person name="Cernosa A."/>
            <person name="Sun X."/>
            <person name="Gostincar C."/>
            <person name="Fang C."/>
            <person name="Gunde-Cimerman N."/>
            <person name="Song Z."/>
        </authorList>
    </citation>
    <scope>NUCLEOTIDE SEQUENCE</scope>
    <source>
        <strain evidence="2">EXF-9911</strain>
    </source>
</reference>
<protein>
    <submittedName>
        <fullName evidence="2">Uncharacterized protein</fullName>
    </submittedName>
</protein>
<evidence type="ECO:0000256" key="1">
    <source>
        <dbReference type="SAM" id="MobiDB-lite"/>
    </source>
</evidence>
<dbReference type="OrthoDB" id="3068835at2759"/>
<organism evidence="2 3">
    <name type="scientific">Aureobasidium melanogenum</name>
    <name type="common">Aureobasidium pullulans var. melanogenum</name>
    <dbReference type="NCBI Taxonomy" id="46634"/>
    <lineage>
        <taxon>Eukaryota</taxon>
        <taxon>Fungi</taxon>
        <taxon>Dikarya</taxon>
        <taxon>Ascomycota</taxon>
        <taxon>Pezizomycotina</taxon>
        <taxon>Dothideomycetes</taxon>
        <taxon>Dothideomycetidae</taxon>
        <taxon>Dothideales</taxon>
        <taxon>Saccotheciaceae</taxon>
        <taxon>Aureobasidium</taxon>
    </lineage>
</organism>
<dbReference type="AlphaFoldDB" id="A0A9P8JE79"/>
<feature type="compositionally biased region" description="Basic and acidic residues" evidence="1">
    <location>
        <begin position="283"/>
        <end position="332"/>
    </location>
</feature>
<dbReference type="EMBL" id="JAHFXF010000057">
    <property type="protein sequence ID" value="KAG9698275.1"/>
    <property type="molecule type" value="Genomic_DNA"/>
</dbReference>
<name>A0A9P8JE79_AURME</name>
<feature type="compositionally biased region" description="Low complexity" evidence="1">
    <location>
        <begin position="76"/>
        <end position="92"/>
    </location>
</feature>
<dbReference type="PANTHER" id="PTHR38887">
    <property type="entry name" value="CHROMOSOME 21, WHOLE GENOME SHOTGUN SEQUENCE"/>
    <property type="match status" value="1"/>
</dbReference>
<proteinExistence type="predicted"/>